<dbReference type="Proteomes" id="UP001610063">
    <property type="component" value="Unassembled WGS sequence"/>
</dbReference>
<name>A0ABW7NEI7_9BACT</name>
<evidence type="ECO:0000313" key="2">
    <source>
        <dbReference type="EMBL" id="MFH6985716.1"/>
    </source>
</evidence>
<organism evidence="2 3">
    <name type="scientific">Marinoscillum luteum</name>
    <dbReference type="NCBI Taxonomy" id="861051"/>
    <lineage>
        <taxon>Bacteria</taxon>
        <taxon>Pseudomonadati</taxon>
        <taxon>Bacteroidota</taxon>
        <taxon>Cytophagia</taxon>
        <taxon>Cytophagales</taxon>
        <taxon>Reichenbachiellaceae</taxon>
        <taxon>Marinoscillum</taxon>
    </lineage>
</organism>
<keyword evidence="1" id="KW-0732">Signal</keyword>
<reference evidence="2 3" key="1">
    <citation type="journal article" date="2013" name="Int. J. Syst. Evol. Microbiol.">
        <title>Marinoscillum luteum sp. nov., isolated from marine sediment.</title>
        <authorList>
            <person name="Cha I.T."/>
            <person name="Park S.J."/>
            <person name="Kim S.J."/>
            <person name="Kim J.G."/>
            <person name="Jung M.Y."/>
            <person name="Shin K.S."/>
            <person name="Kwon K.K."/>
            <person name="Yang S.H."/>
            <person name="Seo Y.S."/>
            <person name="Rhee S.K."/>
        </authorList>
    </citation>
    <scope>NUCLEOTIDE SEQUENCE [LARGE SCALE GENOMIC DNA]</scope>
    <source>
        <strain evidence="2 3">KCTC 23939</strain>
    </source>
</reference>
<gene>
    <name evidence="2" type="ORF">ACHKAR_19845</name>
</gene>
<dbReference type="EMBL" id="JBIPKE010000020">
    <property type="protein sequence ID" value="MFH6985716.1"/>
    <property type="molecule type" value="Genomic_DNA"/>
</dbReference>
<evidence type="ECO:0008006" key="4">
    <source>
        <dbReference type="Google" id="ProtNLM"/>
    </source>
</evidence>
<dbReference type="RefSeq" id="WP_395419118.1">
    <property type="nucleotide sequence ID" value="NZ_JBIPKE010000020.1"/>
</dbReference>
<comment type="caution">
    <text evidence="2">The sequence shown here is derived from an EMBL/GenBank/DDBJ whole genome shotgun (WGS) entry which is preliminary data.</text>
</comment>
<proteinExistence type="predicted"/>
<evidence type="ECO:0000256" key="1">
    <source>
        <dbReference type="SAM" id="SignalP"/>
    </source>
</evidence>
<evidence type="ECO:0000313" key="3">
    <source>
        <dbReference type="Proteomes" id="UP001610063"/>
    </source>
</evidence>
<sequence>MKFISNILLAVLVLSLFSCVKDPFADFEEGGWNNERSVLNIKFENQVGEAEIVRIDESTGVIELTINVDAVPDLSQIKVSSLQLSYGATGSVGIGDALNFENGDQSASMTVTSPTGKSRVYTITVDSFQESILGTYKVSNLIVYGGTGPEYGGGAVLAMTDKPWIWPETGGPQAELDNSFTLELTGITEDGNTYGTIVNDAGADGLYADFSFVLDPPTDINHFYRKVPAGAGEWLRNYATGTITFTFADGTTTSGSFIETNTTEDLGNGLSKTTTGHAFAFNLNGTDDWDKIYSDYDKFVKKPRRFWIDLEKQ</sequence>
<dbReference type="PROSITE" id="PS51257">
    <property type="entry name" value="PROKAR_LIPOPROTEIN"/>
    <property type="match status" value="1"/>
</dbReference>
<dbReference type="Gene3D" id="2.60.40.2340">
    <property type="match status" value="1"/>
</dbReference>
<keyword evidence="3" id="KW-1185">Reference proteome</keyword>
<feature type="signal peptide" evidence="1">
    <location>
        <begin position="1"/>
        <end position="20"/>
    </location>
</feature>
<accession>A0ABW7NEI7</accession>
<protein>
    <recommendedName>
        <fullName evidence="4">Glycoside hydrolase</fullName>
    </recommendedName>
</protein>
<feature type="chain" id="PRO_5045656048" description="Glycoside hydrolase" evidence="1">
    <location>
        <begin position="21"/>
        <end position="313"/>
    </location>
</feature>